<evidence type="ECO:0000259" key="4">
    <source>
        <dbReference type="SMART" id="SM00967"/>
    </source>
</evidence>
<gene>
    <name evidence="5" type="ORF">HLPCO_000170</name>
</gene>
<dbReference type="SUPFAM" id="SSF55315">
    <property type="entry name" value="L30e-like"/>
    <property type="match status" value="1"/>
</dbReference>
<dbReference type="InterPro" id="IPR029064">
    <property type="entry name" value="Ribosomal_eL30-like_sf"/>
</dbReference>
<dbReference type="GO" id="GO:0006396">
    <property type="term" value="P:RNA processing"/>
    <property type="evidence" value="ECO:0007669"/>
    <property type="project" value="InterPro"/>
</dbReference>
<dbReference type="InParanoid" id="U2FRD7"/>
<proteinExistence type="inferred from homology"/>
<dbReference type="FunCoup" id="U2FRD7">
    <property type="interactions" value="305"/>
</dbReference>
<dbReference type="GO" id="GO:0008173">
    <property type="term" value="F:RNA methyltransferase activity"/>
    <property type="evidence" value="ECO:0007669"/>
    <property type="project" value="InterPro"/>
</dbReference>
<comment type="caution">
    <text evidence="5">The sequence shown here is derived from an EMBL/GenBank/DDBJ whole genome shotgun (WGS) entry which is preliminary data.</text>
</comment>
<dbReference type="Gene3D" id="3.40.1280.10">
    <property type="match status" value="1"/>
</dbReference>
<dbReference type="EC" id="2.7.6.1" evidence="5"/>
<comment type="similarity">
    <text evidence="1">Belongs to the class IV-like SAM-binding methyltransferase superfamily. RNA methyltransferase TrmH family.</text>
</comment>
<evidence type="ECO:0000256" key="3">
    <source>
        <dbReference type="ARBA" id="ARBA00022679"/>
    </source>
</evidence>
<dbReference type="Pfam" id="PF22435">
    <property type="entry name" value="MRM3-like_sub_bind"/>
    <property type="match status" value="1"/>
</dbReference>
<dbReference type="Proteomes" id="UP000005707">
    <property type="component" value="Unassembled WGS sequence"/>
</dbReference>
<name>U2FRD7_9MOLU</name>
<dbReference type="EMBL" id="AFNU02000001">
    <property type="protein sequence ID" value="ERJ13519.1"/>
    <property type="molecule type" value="Genomic_DNA"/>
</dbReference>
<keyword evidence="2 5" id="KW-0489">Methyltransferase</keyword>
<evidence type="ECO:0000313" key="6">
    <source>
        <dbReference type="Proteomes" id="UP000005707"/>
    </source>
</evidence>
<dbReference type="SUPFAM" id="SSF75217">
    <property type="entry name" value="alpha/beta knot"/>
    <property type="match status" value="1"/>
</dbReference>
<dbReference type="InterPro" id="IPR013123">
    <property type="entry name" value="SpoU_subst-bd"/>
</dbReference>
<keyword evidence="6" id="KW-1185">Reference proteome</keyword>
<sequence length="252" mass="28355">MEMEYVNMYISSVNNSKVKQWSKLIRQKKMRDEMNSYIVEGYHLVEEALQAGLVEQLIVSEDEHHQFDFETVYTVSDAVMKKISDMVSPQGVLAVCRQNNSVPSSSNRLLLLDGIQDPGNLGTIIRTADAFKFDGIVMSEDTVDLYNPKVIRSTQGSLFRVPVLKANLFDYINKLKARNILVYGTCLNGRPLSELNTSSEHNVAILLGNEGNGVRDDYLQLTDENLFIEMSGESESLNVAVAAAIFMYHFKI</sequence>
<dbReference type="PANTHER" id="PTHR43191">
    <property type="entry name" value="RRNA METHYLTRANSFERASE 3"/>
    <property type="match status" value="1"/>
</dbReference>
<dbReference type="InterPro" id="IPR029028">
    <property type="entry name" value="Alpha/beta_knot_MTases"/>
</dbReference>
<organism evidence="5 6">
    <name type="scientific">Haloplasma contractile SSD-17B</name>
    <dbReference type="NCBI Taxonomy" id="1033810"/>
    <lineage>
        <taxon>Bacteria</taxon>
        <taxon>Bacillati</taxon>
        <taxon>Mycoplasmatota</taxon>
        <taxon>Mollicutes</taxon>
        <taxon>Haloplasmatales</taxon>
        <taxon>Haloplasmataceae</taxon>
        <taxon>Haloplasma</taxon>
    </lineage>
</organism>
<evidence type="ECO:0000256" key="2">
    <source>
        <dbReference type="ARBA" id="ARBA00022603"/>
    </source>
</evidence>
<feature type="domain" description="RNA 2-O ribose methyltransferase substrate binding" evidence="4">
    <location>
        <begin position="38"/>
        <end position="102"/>
    </location>
</feature>
<reference evidence="5 6" key="2">
    <citation type="journal article" date="2013" name="PLoS ONE">
        <title>INDIGO - INtegrated Data Warehouse of MIcrobial GenOmes with Examples from the Red Sea Extremophiles.</title>
        <authorList>
            <person name="Alam I."/>
            <person name="Antunes A."/>
            <person name="Kamau A.A."/>
            <person name="Ba Alawi W."/>
            <person name="Kalkatawi M."/>
            <person name="Stingl U."/>
            <person name="Bajic V.B."/>
        </authorList>
    </citation>
    <scope>NUCLEOTIDE SEQUENCE [LARGE SCALE GENOMIC DNA]</scope>
    <source>
        <strain evidence="5 6">SSD-17B</strain>
    </source>
</reference>
<dbReference type="Gene3D" id="3.30.1330.30">
    <property type="match status" value="1"/>
</dbReference>
<dbReference type="SMART" id="SM00967">
    <property type="entry name" value="SpoU_sub_bind"/>
    <property type="match status" value="1"/>
</dbReference>
<dbReference type="GO" id="GO:0004749">
    <property type="term" value="F:ribose phosphate diphosphokinase activity"/>
    <property type="evidence" value="ECO:0007669"/>
    <property type="project" value="UniProtKB-EC"/>
</dbReference>
<dbReference type="CDD" id="cd18095">
    <property type="entry name" value="SpoU-like_rRNA-MTase"/>
    <property type="match status" value="1"/>
</dbReference>
<dbReference type="STRING" id="1033810.HLPCO_000170"/>
<protein>
    <submittedName>
        <fullName evidence="5">RNA methyltransferase TrmH family protein</fullName>
        <ecNumber evidence="5">2.7.6.1</ecNumber>
    </submittedName>
</protein>
<dbReference type="GO" id="GO:0005737">
    <property type="term" value="C:cytoplasm"/>
    <property type="evidence" value="ECO:0007669"/>
    <property type="project" value="UniProtKB-ARBA"/>
</dbReference>
<evidence type="ECO:0000256" key="1">
    <source>
        <dbReference type="ARBA" id="ARBA00007228"/>
    </source>
</evidence>
<dbReference type="eggNOG" id="COG0566">
    <property type="taxonomic scope" value="Bacteria"/>
</dbReference>
<dbReference type="GO" id="GO:0032259">
    <property type="term" value="P:methylation"/>
    <property type="evidence" value="ECO:0007669"/>
    <property type="project" value="UniProtKB-KW"/>
</dbReference>
<dbReference type="AlphaFoldDB" id="U2FRD7"/>
<keyword evidence="3 5" id="KW-0808">Transferase</keyword>
<reference evidence="5 6" key="1">
    <citation type="journal article" date="2011" name="J. Bacteriol.">
        <title>Genome sequence of Haloplasma contractile, an unusual contractile bacterium from a deep-sea anoxic brine lake.</title>
        <authorList>
            <person name="Antunes A."/>
            <person name="Alam I."/>
            <person name="El Dorry H."/>
            <person name="Siam R."/>
            <person name="Robertson A."/>
            <person name="Bajic V.B."/>
            <person name="Stingl U."/>
        </authorList>
    </citation>
    <scope>NUCLEOTIDE SEQUENCE [LARGE SCALE GENOMIC DNA]</scope>
    <source>
        <strain evidence="5 6">SSD-17B</strain>
    </source>
</reference>
<dbReference type="InterPro" id="IPR029026">
    <property type="entry name" value="tRNA_m1G_MTases_N"/>
</dbReference>
<dbReference type="InterPro" id="IPR001537">
    <property type="entry name" value="SpoU_MeTrfase"/>
</dbReference>
<dbReference type="Pfam" id="PF00588">
    <property type="entry name" value="SpoU_methylase"/>
    <property type="match status" value="1"/>
</dbReference>
<dbReference type="PANTHER" id="PTHR43191:SF2">
    <property type="entry name" value="RRNA METHYLTRANSFERASE 3, MITOCHONDRIAL"/>
    <property type="match status" value="1"/>
</dbReference>
<dbReference type="GO" id="GO:0003723">
    <property type="term" value="F:RNA binding"/>
    <property type="evidence" value="ECO:0007669"/>
    <property type="project" value="InterPro"/>
</dbReference>
<evidence type="ECO:0000313" key="5">
    <source>
        <dbReference type="EMBL" id="ERJ13519.1"/>
    </source>
</evidence>
<dbReference type="InterPro" id="IPR051259">
    <property type="entry name" value="rRNA_Methyltransferase"/>
</dbReference>
<accession>U2FRD7</accession>
<dbReference type="InterPro" id="IPR053888">
    <property type="entry name" value="MRM3-like_sub_bind"/>
</dbReference>